<protein>
    <submittedName>
        <fullName evidence="1">Uncharacterized protein</fullName>
    </submittedName>
</protein>
<dbReference type="KEGG" id="clj:CLJU_c36280"/>
<dbReference type="Proteomes" id="UP000001656">
    <property type="component" value="Chromosome"/>
</dbReference>
<dbReference type="HOGENOM" id="CLU_3388817_0_0_9"/>
<evidence type="ECO:0000313" key="1">
    <source>
        <dbReference type="EMBL" id="ADK16669.1"/>
    </source>
</evidence>
<sequence length="32" mass="3652">MLTTTGKAEFIEQKIIINRQEVRSNKSVMDNG</sequence>
<accession>D8GT70</accession>
<evidence type="ECO:0000313" key="2">
    <source>
        <dbReference type="Proteomes" id="UP000001656"/>
    </source>
</evidence>
<name>D8GT70_CLOLD</name>
<reference evidence="1 2" key="1">
    <citation type="journal article" date="2010" name="Proc. Natl. Acad. Sci. U.S.A.">
        <title>Clostridium ljungdahlii represents a microbial production platform based on syngas.</title>
        <authorList>
            <person name="Kopke M."/>
            <person name="Held C."/>
            <person name="Hujer S."/>
            <person name="Liesegang H."/>
            <person name="Wiezer A."/>
            <person name="Wollherr A."/>
            <person name="Ehrenreich A."/>
            <person name="Liebl W."/>
            <person name="Gottschalk G."/>
            <person name="Durre P."/>
        </authorList>
    </citation>
    <scope>NUCLEOTIDE SEQUENCE [LARGE SCALE GENOMIC DNA]</scope>
    <source>
        <strain evidence="2">ATCC 55383 / DSM 13528 / PETC</strain>
    </source>
</reference>
<proteinExistence type="predicted"/>
<dbReference type="EMBL" id="CP001666">
    <property type="protein sequence ID" value="ADK16669.1"/>
    <property type="molecule type" value="Genomic_DNA"/>
</dbReference>
<dbReference type="STRING" id="748727.CLJU_c36280"/>
<gene>
    <name evidence="1" type="ordered locus">CLJU_c36280</name>
</gene>
<dbReference type="AlphaFoldDB" id="D8GT70"/>
<organism evidence="1 2">
    <name type="scientific">Clostridium ljungdahlii (strain ATCC 55383 / DSM 13528 / PETC)</name>
    <dbReference type="NCBI Taxonomy" id="748727"/>
    <lineage>
        <taxon>Bacteria</taxon>
        <taxon>Bacillati</taxon>
        <taxon>Bacillota</taxon>
        <taxon>Clostridia</taxon>
        <taxon>Eubacteriales</taxon>
        <taxon>Clostridiaceae</taxon>
        <taxon>Clostridium</taxon>
    </lineage>
</organism>